<dbReference type="InterPro" id="IPR057042">
    <property type="entry name" value="Beta-prop_SCAP"/>
</dbReference>
<comment type="function">
    <text evidence="19">Escort protein required for cholesterol as well as lipid homeostasis. Regulates export of the SCAP-SREBP complex from the endoplasmic reticulum to the Golgi upon low cholesterol, thereby regulating the processing of sterol regulatory element-binding proteins (SREBPs) SREBF1/SREBP1 and SREBF2/SREBP2. At high sterol concentrations, formation of a ternary complex with INSIG (INSIG1 or INSIG2) leads to mask the ER export signal in SCAP, promoting retention of the complex in the endoplasmic reticulum. Low sterol concentrations trigger release of INSIG, a conformational change in the SSD domain of SCAP, unmasking of the ER export signal, promoting recruitment into COPII-coated vesicles and transport of the SCAP-SREBP to the Golgi: in the Golgi, SREBPs are then processed, releasing the transcription factor fragment of SREBPs from the membrane, its import into the nucleus and up-regulation of LDLR, INSIG1 and the mevalonate pathway. Binds cholesterol via its SSD domain.</text>
</comment>
<keyword evidence="10" id="KW-0256">Endoplasmic reticulum</keyword>
<name>A0A8J2RIE4_9CRUS</name>
<feature type="transmembrane region" description="Helical" evidence="22">
    <location>
        <begin position="429"/>
        <end position="447"/>
    </location>
</feature>
<dbReference type="Pfam" id="PF00400">
    <property type="entry name" value="WD40"/>
    <property type="match status" value="1"/>
</dbReference>
<comment type="caution">
    <text evidence="24">The sequence shown here is derived from an EMBL/GenBank/DDBJ whole genome shotgun (WGS) entry which is preliminary data.</text>
</comment>
<protein>
    <recommendedName>
        <fullName evidence="5">Sterol regulatory element-binding protein cleavage-activating protein</fullName>
    </recommendedName>
</protein>
<evidence type="ECO:0000256" key="16">
    <source>
        <dbReference type="ARBA" id="ARBA00023166"/>
    </source>
</evidence>
<feature type="transmembrane region" description="Helical" evidence="22">
    <location>
        <begin position="577"/>
        <end position="598"/>
    </location>
</feature>
<evidence type="ECO:0000256" key="7">
    <source>
        <dbReference type="ARBA" id="ARBA00022574"/>
    </source>
</evidence>
<dbReference type="Pfam" id="PF24017">
    <property type="entry name" value="Beta-prop_SCAP"/>
    <property type="match status" value="1"/>
</dbReference>
<evidence type="ECO:0000256" key="17">
    <source>
        <dbReference type="ARBA" id="ARBA00023180"/>
    </source>
</evidence>
<feature type="repeat" description="WD" evidence="20">
    <location>
        <begin position="1149"/>
        <end position="1192"/>
    </location>
</feature>
<gene>
    <name evidence="24" type="ORF">DGAL_LOCUS2393</name>
</gene>
<dbReference type="InterPro" id="IPR057041">
    <property type="entry name" value="SCAP_N"/>
</dbReference>
<keyword evidence="8 22" id="KW-0812">Transmembrane</keyword>
<evidence type="ECO:0000256" key="19">
    <source>
        <dbReference type="ARBA" id="ARBA00045958"/>
    </source>
</evidence>
<feature type="transmembrane region" description="Helical" evidence="22">
    <location>
        <begin position="384"/>
        <end position="408"/>
    </location>
</feature>
<feature type="transmembrane region" description="Helical" evidence="22">
    <location>
        <begin position="804"/>
        <end position="829"/>
    </location>
</feature>
<dbReference type="InterPro" id="IPR015943">
    <property type="entry name" value="WD40/YVTN_repeat-like_dom_sf"/>
</dbReference>
<dbReference type="SUPFAM" id="SSF82866">
    <property type="entry name" value="Multidrug efflux transporter AcrB transmembrane domain"/>
    <property type="match status" value="1"/>
</dbReference>
<dbReference type="Pfam" id="PF12349">
    <property type="entry name" value="Sterol-sensing"/>
    <property type="match status" value="1"/>
</dbReference>
<evidence type="ECO:0000256" key="15">
    <source>
        <dbReference type="ARBA" id="ARBA00023136"/>
    </source>
</evidence>
<evidence type="ECO:0000313" key="24">
    <source>
        <dbReference type="EMBL" id="CAH0100202.1"/>
    </source>
</evidence>
<evidence type="ECO:0000256" key="21">
    <source>
        <dbReference type="SAM" id="MobiDB-lite"/>
    </source>
</evidence>
<dbReference type="GO" id="GO:0005789">
    <property type="term" value="C:endoplasmic reticulum membrane"/>
    <property type="evidence" value="ECO:0007669"/>
    <property type="project" value="UniProtKB-SubCell"/>
</dbReference>
<feature type="domain" description="SSD" evidence="23">
    <location>
        <begin position="317"/>
        <end position="475"/>
    </location>
</feature>
<comment type="subcellular location">
    <subcellularLocation>
        <location evidence="2">Cytoplasmic vesicle</location>
        <location evidence="2">COPII-coated vesicle membrane</location>
        <topology evidence="2">Multi-pass membrane protein</topology>
    </subcellularLocation>
    <subcellularLocation>
        <location evidence="1">Endoplasmic reticulum membrane</location>
        <topology evidence="1">Multi-pass membrane protein</topology>
    </subcellularLocation>
    <subcellularLocation>
        <location evidence="3">Golgi apparatus membrane</location>
        <topology evidence="3">Multi-pass membrane protein</topology>
    </subcellularLocation>
</comment>
<dbReference type="PROSITE" id="PS50156">
    <property type="entry name" value="SSD"/>
    <property type="match status" value="1"/>
</dbReference>
<keyword evidence="11 22" id="KW-1133">Transmembrane helix</keyword>
<dbReference type="GO" id="GO:0032934">
    <property type="term" value="F:sterol binding"/>
    <property type="evidence" value="ECO:0007669"/>
    <property type="project" value="InterPro"/>
</dbReference>
<evidence type="ECO:0000256" key="12">
    <source>
        <dbReference type="ARBA" id="ARBA00023034"/>
    </source>
</evidence>
<feature type="transmembrane region" description="Helical" evidence="22">
    <location>
        <begin position="318"/>
        <end position="336"/>
    </location>
</feature>
<evidence type="ECO:0000256" key="4">
    <source>
        <dbReference type="ARBA" id="ARBA00007410"/>
    </source>
</evidence>
<evidence type="ECO:0000256" key="13">
    <source>
        <dbReference type="ARBA" id="ARBA00023098"/>
    </source>
</evidence>
<feature type="region of interest" description="Disordered" evidence="21">
    <location>
        <begin position="771"/>
        <end position="793"/>
    </location>
</feature>
<dbReference type="PANTHER" id="PTHR46378:SF1">
    <property type="entry name" value="STEROL REGULATORY ELEMENT-BINDING PROTEIN CLEAVAGE-ACTIVATING PROTEIN"/>
    <property type="match status" value="1"/>
</dbReference>
<evidence type="ECO:0000256" key="1">
    <source>
        <dbReference type="ARBA" id="ARBA00004477"/>
    </source>
</evidence>
<evidence type="ECO:0000256" key="9">
    <source>
        <dbReference type="ARBA" id="ARBA00022737"/>
    </source>
</evidence>
<dbReference type="PROSITE" id="PS50294">
    <property type="entry name" value="WD_REPEATS_REGION"/>
    <property type="match status" value="1"/>
</dbReference>
<keyword evidence="7 20" id="KW-0853">WD repeat</keyword>
<dbReference type="GO" id="GO:0000139">
    <property type="term" value="C:Golgi membrane"/>
    <property type="evidence" value="ECO:0007669"/>
    <property type="project" value="UniProtKB-SubCell"/>
</dbReference>
<feature type="compositionally biased region" description="Polar residues" evidence="21">
    <location>
        <begin position="970"/>
        <end position="979"/>
    </location>
</feature>
<feature type="region of interest" description="Disordered" evidence="21">
    <location>
        <begin position="970"/>
        <end position="992"/>
    </location>
</feature>
<dbReference type="EMBL" id="CAKKLH010000034">
    <property type="protein sequence ID" value="CAH0100202.1"/>
    <property type="molecule type" value="Genomic_DNA"/>
</dbReference>
<dbReference type="InterPro" id="IPR001680">
    <property type="entry name" value="WD40_rpt"/>
</dbReference>
<keyword evidence="13" id="KW-0443">Lipid metabolism</keyword>
<dbReference type="OrthoDB" id="361494at2759"/>
<feature type="compositionally biased region" description="Gly residues" evidence="21">
    <location>
        <begin position="771"/>
        <end position="786"/>
    </location>
</feature>
<dbReference type="SMART" id="SM00320">
    <property type="entry name" value="WD40"/>
    <property type="match status" value="6"/>
</dbReference>
<dbReference type="GO" id="GO:0012507">
    <property type="term" value="C:ER to Golgi transport vesicle membrane"/>
    <property type="evidence" value="ECO:0007669"/>
    <property type="project" value="UniProtKB-SubCell"/>
</dbReference>
<keyword evidence="17" id="KW-0325">Glycoprotein</keyword>
<proteinExistence type="inferred from homology"/>
<evidence type="ECO:0000256" key="18">
    <source>
        <dbReference type="ARBA" id="ARBA00023221"/>
    </source>
</evidence>
<dbReference type="InterPro" id="IPR036322">
    <property type="entry name" value="WD40_repeat_dom_sf"/>
</dbReference>
<sequence length="1317" mass="147179">MPFVEPQIGHHPAVEDVDPAGLANGRGLNSSTKGLSIPDRVALLYYKHGLLCSSYPWCTIIVAIIIVLTSCHPLLSLPFPGNEPEEISFPFPEKRISSDLEFGKSFQYPTRWGTQQPSFFIQQIVVRSSVNPWTSELGMMDAFRGPLGEVFKLHSDIVGFHSPRSNLTLRDVCLYVESVAPRARSFQHLLPEFSCIILSPANLWRLDENNFRNDAQFLDTIFSFKNPVVEVRSSMADILYGVPLKNSGLKKFPVKTRSRVLTYAITILLKTHSEPFLYDLRHKLRSQFPLHSTTQESTLSRRTIVHIYYPERFNYLELIPLTFVYLILFLYIYFSVRKIEMVKSKFGMAFSAVVTVVASLGMSVGLCTWFGLRFTLQGRDIFPYLVVIVGLENILVLTRSVVSTPANLDVKIRVAQGLSREGWNITKNLLTEITILTVGFFTFVPAIQEFCLFAVVALLSDFVLQMLFFSTVLSIDILRKELSEIQRQRRQLQPGQQYQQYLATNHTVHTPSSAERAFVGNHVIHPHLRTRVHSAAVPAKVTPTAVVAPSSYTHNRSALARVPRRIRIVHFWARTRFFQRTFMVGVVIWMSIFFYKYVVMENLSDQSAGWSVESNDSSQVEFPEHAPQPNLKVSCSVGSNCIQPEEPDLLKEAMTLANSVPPELSIVSNGKEEVEWQTRLQHPKHIELWRRLSYRHWPDLLDIYNISLAGKCIAMLPPIRISIPVNPERVSEVRNSRDNEYLARLRWKSLASALDTLDVLDGDDSDFGLSGSNGDGNIVGGSGANGGSDDDNKTPYVPSSPIQIILTTLLAIPSVVFIAYVTVVLYRCICSRHYAEWRSSSTFWSLGWGWAGNAGGGLTQESREYYSQIVAESMPLVLDGHRSPIECISTDGDVVSSVCLAGQLHIWDIQTGDAVAQIDRNTYFAAFQQQTTPTSPNFLRHDTYSSTNELGGLSSHPVSKPIVFRSPGSFHSPSASPNDLSWKDRTSPTSSKTSYFPSPVWCMQCFDGQVALGCANGRIEIWSHNSGLRCLYDDGSGVGVAKLKVCGEYLLAARLNGALESFQFHADFDSPVEDIGHRVHSRHDANEYDEEDRTSPSIFRLIRLNWARAHQQPISVLDASANGNRVVTGSLDHCLKVWRLETLTALYCLHGHRGPITAMFIDGAYPCSASGSGSQDGMLCMWDLSSGTCVYSLQAHDGSVSVLTYTSSYVISLGADDKLCVWERFQGHLLNSLSLARLALCGSLAMLNDRLLVTSRQGSLVVWDVRTGESIREVRLGDADSSTFVRNVMVVRDNVICDYGTQLRIVSFPMISTHKVE</sequence>
<evidence type="ECO:0000313" key="25">
    <source>
        <dbReference type="Proteomes" id="UP000789390"/>
    </source>
</evidence>
<keyword evidence="15 22" id="KW-0472">Membrane</keyword>
<evidence type="ECO:0000256" key="3">
    <source>
        <dbReference type="ARBA" id="ARBA00004653"/>
    </source>
</evidence>
<dbReference type="Gene3D" id="2.130.10.10">
    <property type="entry name" value="YVTN repeat-like/Quinoprotein amine dehydrogenase"/>
    <property type="match status" value="2"/>
</dbReference>
<evidence type="ECO:0000256" key="14">
    <source>
        <dbReference type="ARBA" id="ARBA00023121"/>
    </source>
</evidence>
<evidence type="ECO:0000256" key="22">
    <source>
        <dbReference type="SAM" id="Phobius"/>
    </source>
</evidence>
<keyword evidence="25" id="KW-1185">Reference proteome</keyword>
<reference evidence="24" key="1">
    <citation type="submission" date="2021-11" db="EMBL/GenBank/DDBJ databases">
        <authorList>
            <person name="Schell T."/>
        </authorList>
    </citation>
    <scope>NUCLEOTIDE SEQUENCE</scope>
    <source>
        <strain evidence="24">M5</strain>
    </source>
</reference>
<dbReference type="InterPro" id="IPR000731">
    <property type="entry name" value="SSD"/>
</dbReference>
<dbReference type="InterPro" id="IPR053958">
    <property type="entry name" value="HMGCR/SNAP/NPC1-like_SSD"/>
</dbReference>
<dbReference type="PANTHER" id="PTHR46378">
    <property type="entry name" value="STEROL REGULATORY ELEMENT-BINDING PROTEIN CLEAVAGE-ACTIVATING PROTEIN"/>
    <property type="match status" value="1"/>
</dbReference>
<evidence type="ECO:0000256" key="20">
    <source>
        <dbReference type="PROSITE-ProRule" id="PRU00221"/>
    </source>
</evidence>
<dbReference type="SUPFAM" id="SSF50978">
    <property type="entry name" value="WD40 repeat-like"/>
    <property type="match status" value="1"/>
</dbReference>
<keyword evidence="6" id="KW-0153">Cholesterol metabolism</keyword>
<keyword evidence="12" id="KW-0333">Golgi apparatus</keyword>
<evidence type="ECO:0000256" key="10">
    <source>
        <dbReference type="ARBA" id="ARBA00022824"/>
    </source>
</evidence>
<keyword evidence="9" id="KW-0677">Repeat</keyword>
<feature type="transmembrane region" description="Helical" evidence="22">
    <location>
        <begin position="348"/>
        <end position="372"/>
    </location>
</feature>
<keyword evidence="16" id="KW-1207">Sterol metabolism</keyword>
<evidence type="ECO:0000256" key="5">
    <source>
        <dbReference type="ARBA" id="ARBA00019541"/>
    </source>
</evidence>
<dbReference type="Pfam" id="PF24006">
    <property type="entry name" value="SCAP_N"/>
    <property type="match status" value="1"/>
</dbReference>
<accession>A0A8J2RIE4</accession>
<dbReference type="Proteomes" id="UP000789390">
    <property type="component" value="Unassembled WGS sequence"/>
</dbReference>
<dbReference type="PROSITE" id="PS50082">
    <property type="entry name" value="WD_REPEATS_2"/>
    <property type="match status" value="3"/>
</dbReference>
<evidence type="ECO:0000256" key="2">
    <source>
        <dbReference type="ARBA" id="ARBA00004557"/>
    </source>
</evidence>
<organism evidence="24 25">
    <name type="scientific">Daphnia galeata</name>
    <dbReference type="NCBI Taxonomy" id="27404"/>
    <lineage>
        <taxon>Eukaryota</taxon>
        <taxon>Metazoa</taxon>
        <taxon>Ecdysozoa</taxon>
        <taxon>Arthropoda</taxon>
        <taxon>Crustacea</taxon>
        <taxon>Branchiopoda</taxon>
        <taxon>Diplostraca</taxon>
        <taxon>Cladocera</taxon>
        <taxon>Anomopoda</taxon>
        <taxon>Daphniidae</taxon>
        <taxon>Daphnia</taxon>
    </lineage>
</organism>
<evidence type="ECO:0000256" key="6">
    <source>
        <dbReference type="ARBA" id="ARBA00022548"/>
    </source>
</evidence>
<comment type="similarity">
    <text evidence="4">Belongs to the WD repeat SCAP family.</text>
</comment>
<dbReference type="InterPro" id="IPR030225">
    <property type="entry name" value="SCAP"/>
</dbReference>
<evidence type="ECO:0000256" key="8">
    <source>
        <dbReference type="ARBA" id="ARBA00022692"/>
    </source>
</evidence>
<evidence type="ECO:0000256" key="11">
    <source>
        <dbReference type="ARBA" id="ARBA00022989"/>
    </source>
</evidence>
<dbReference type="GO" id="GO:0045540">
    <property type="term" value="P:regulation of cholesterol biosynthetic process"/>
    <property type="evidence" value="ECO:0007669"/>
    <property type="project" value="TreeGrafter"/>
</dbReference>
<keyword evidence="14" id="KW-0446">Lipid-binding</keyword>
<dbReference type="GO" id="GO:0032933">
    <property type="term" value="P:SREBP signaling pathway"/>
    <property type="evidence" value="ECO:0007669"/>
    <property type="project" value="InterPro"/>
</dbReference>
<dbReference type="GO" id="GO:0032936">
    <property type="term" value="C:SREBP-SCAP complex"/>
    <property type="evidence" value="ECO:0007669"/>
    <property type="project" value="TreeGrafter"/>
</dbReference>
<keyword evidence="18" id="KW-0753">Steroid metabolism</keyword>
<dbReference type="GO" id="GO:0008203">
    <property type="term" value="P:cholesterol metabolic process"/>
    <property type="evidence" value="ECO:0007669"/>
    <property type="project" value="UniProtKB-KW"/>
</dbReference>
<feature type="repeat" description="WD" evidence="20">
    <location>
        <begin position="1193"/>
        <end position="1223"/>
    </location>
</feature>
<feature type="repeat" description="WD" evidence="20">
    <location>
        <begin position="1107"/>
        <end position="1148"/>
    </location>
</feature>
<evidence type="ECO:0000259" key="23">
    <source>
        <dbReference type="PROSITE" id="PS50156"/>
    </source>
</evidence>